<reference evidence="2 3" key="1">
    <citation type="submission" date="2019-03" db="EMBL/GenBank/DDBJ databases">
        <title>First draft genome of Liparis tanakae, snailfish: a comprehensive survey of snailfish specific genes.</title>
        <authorList>
            <person name="Kim W."/>
            <person name="Song I."/>
            <person name="Jeong J.-H."/>
            <person name="Kim D."/>
            <person name="Kim S."/>
            <person name="Ryu S."/>
            <person name="Song J.Y."/>
            <person name="Lee S.K."/>
        </authorList>
    </citation>
    <scope>NUCLEOTIDE SEQUENCE [LARGE SCALE GENOMIC DNA]</scope>
    <source>
        <tissue evidence="2">Muscle</tissue>
    </source>
</reference>
<evidence type="ECO:0000256" key="1">
    <source>
        <dbReference type="SAM" id="MobiDB-lite"/>
    </source>
</evidence>
<name>A0A4Z2E0L5_9TELE</name>
<evidence type="ECO:0000313" key="2">
    <source>
        <dbReference type="EMBL" id="TNN22313.1"/>
    </source>
</evidence>
<keyword evidence="3" id="KW-1185">Reference proteome</keyword>
<protein>
    <submittedName>
        <fullName evidence="2">Uncharacterized protein</fullName>
    </submittedName>
</protein>
<proteinExistence type="predicted"/>
<dbReference type="Proteomes" id="UP000314294">
    <property type="component" value="Unassembled WGS sequence"/>
</dbReference>
<feature type="region of interest" description="Disordered" evidence="1">
    <location>
        <begin position="41"/>
        <end position="88"/>
    </location>
</feature>
<organism evidence="2 3">
    <name type="scientific">Liparis tanakae</name>
    <name type="common">Tanaka's snailfish</name>
    <dbReference type="NCBI Taxonomy" id="230148"/>
    <lineage>
        <taxon>Eukaryota</taxon>
        <taxon>Metazoa</taxon>
        <taxon>Chordata</taxon>
        <taxon>Craniata</taxon>
        <taxon>Vertebrata</taxon>
        <taxon>Euteleostomi</taxon>
        <taxon>Actinopterygii</taxon>
        <taxon>Neopterygii</taxon>
        <taxon>Teleostei</taxon>
        <taxon>Neoteleostei</taxon>
        <taxon>Acanthomorphata</taxon>
        <taxon>Eupercaria</taxon>
        <taxon>Perciformes</taxon>
        <taxon>Cottioidei</taxon>
        <taxon>Cottales</taxon>
        <taxon>Liparidae</taxon>
        <taxon>Liparis</taxon>
    </lineage>
</organism>
<dbReference type="AlphaFoldDB" id="A0A4Z2E0L5"/>
<evidence type="ECO:0000313" key="3">
    <source>
        <dbReference type="Proteomes" id="UP000314294"/>
    </source>
</evidence>
<dbReference type="EMBL" id="SRLO01023114">
    <property type="protein sequence ID" value="TNN22313.1"/>
    <property type="molecule type" value="Genomic_DNA"/>
</dbReference>
<accession>A0A4Z2E0L5</accession>
<sequence length="88" mass="9594">MDRVPAVEGAPCVRRLARGPPLAADGGALCLRVRTKELHSLQELQRQRLPGGPDPTSRSGRHQQEVRPAEQAGRRRHDAPAAANQLHP</sequence>
<gene>
    <name evidence="2" type="ORF">EYF80_067573</name>
</gene>
<comment type="caution">
    <text evidence="2">The sequence shown here is derived from an EMBL/GenBank/DDBJ whole genome shotgun (WGS) entry which is preliminary data.</text>
</comment>
<feature type="region of interest" description="Disordered" evidence="1">
    <location>
        <begin position="1"/>
        <end position="21"/>
    </location>
</feature>